<protein>
    <submittedName>
        <fullName evidence="2">Uncharacterized protein</fullName>
    </submittedName>
</protein>
<dbReference type="Proteomes" id="UP001165143">
    <property type="component" value="Unassembled WGS sequence"/>
</dbReference>
<name>A0A9W6UR45_9ACTN</name>
<dbReference type="RefSeq" id="WP_199811208.1">
    <property type="nucleotide sequence ID" value="NZ_BSRX01000030.1"/>
</dbReference>
<dbReference type="EMBL" id="BSRX01000030">
    <property type="protein sequence ID" value="GLW56772.1"/>
    <property type="molecule type" value="Genomic_DNA"/>
</dbReference>
<evidence type="ECO:0000256" key="1">
    <source>
        <dbReference type="SAM" id="MobiDB-lite"/>
    </source>
</evidence>
<comment type="caution">
    <text evidence="2">The sequence shown here is derived from an EMBL/GenBank/DDBJ whole genome shotgun (WGS) entry which is preliminary data.</text>
</comment>
<evidence type="ECO:0000313" key="2">
    <source>
        <dbReference type="EMBL" id="GLW56772.1"/>
    </source>
</evidence>
<proteinExistence type="predicted"/>
<sequence length="69" mass="6914">MAPSPTAPTTSAGGDGPGTAEPEAAAVEEETEAGLTVGDLPSALSEVVSIRPDATYEDAITLMPIHDFS</sequence>
<dbReference type="AlphaFoldDB" id="A0A9W6UR45"/>
<gene>
    <name evidence="2" type="ORF">Kpho01_47830</name>
</gene>
<organism evidence="2 3">
    <name type="scientific">Kitasatospora phosalacinea</name>
    <dbReference type="NCBI Taxonomy" id="2065"/>
    <lineage>
        <taxon>Bacteria</taxon>
        <taxon>Bacillati</taxon>
        <taxon>Actinomycetota</taxon>
        <taxon>Actinomycetes</taxon>
        <taxon>Kitasatosporales</taxon>
        <taxon>Streptomycetaceae</taxon>
        <taxon>Kitasatospora</taxon>
    </lineage>
</organism>
<accession>A0A9W6UR45</accession>
<evidence type="ECO:0000313" key="3">
    <source>
        <dbReference type="Proteomes" id="UP001165143"/>
    </source>
</evidence>
<feature type="region of interest" description="Disordered" evidence="1">
    <location>
        <begin position="1"/>
        <end position="39"/>
    </location>
</feature>
<reference evidence="2" key="1">
    <citation type="submission" date="2023-02" db="EMBL/GenBank/DDBJ databases">
        <title>Kitasatospora phosalacinea NBRC 14362.</title>
        <authorList>
            <person name="Ichikawa N."/>
            <person name="Sato H."/>
            <person name="Tonouchi N."/>
        </authorList>
    </citation>
    <scope>NUCLEOTIDE SEQUENCE</scope>
    <source>
        <strain evidence="2">NBRC 14362</strain>
    </source>
</reference>